<reference evidence="9 10" key="1">
    <citation type="submission" date="2020-03" db="EMBL/GenBank/DDBJ databases">
        <title>Metabolic flexibility allows generalist bacteria to become dominant in a frequently disturbed ecosystem.</title>
        <authorList>
            <person name="Chen Y.-J."/>
            <person name="Leung P.M."/>
            <person name="Bay S.K."/>
            <person name="Hugenholtz P."/>
            <person name="Kessler A.J."/>
            <person name="Shelley G."/>
            <person name="Waite D.W."/>
            <person name="Cook P.L."/>
            <person name="Greening C."/>
        </authorList>
    </citation>
    <scope>NUCLEOTIDE SEQUENCE [LARGE SCALE GENOMIC DNA]</scope>
    <source>
        <strain evidence="9">SS_bin_28</strain>
    </source>
</reference>
<gene>
    <name evidence="9" type="ORF">HKN21_15750</name>
</gene>
<feature type="domain" description="Histidine kinase" evidence="8">
    <location>
        <begin position="1"/>
        <end position="156"/>
    </location>
</feature>
<dbReference type="Proteomes" id="UP000547674">
    <property type="component" value="Unassembled WGS sequence"/>
</dbReference>
<dbReference type="SUPFAM" id="SSF55874">
    <property type="entry name" value="ATPase domain of HSP90 chaperone/DNA topoisomerase II/histidine kinase"/>
    <property type="match status" value="1"/>
</dbReference>
<dbReference type="EMBL" id="JABDJR010000631">
    <property type="protein sequence ID" value="NNF08218.1"/>
    <property type="molecule type" value="Genomic_DNA"/>
</dbReference>
<dbReference type="AlphaFoldDB" id="A0A7Y2EGX4"/>
<evidence type="ECO:0000256" key="1">
    <source>
        <dbReference type="ARBA" id="ARBA00000085"/>
    </source>
</evidence>
<dbReference type="InterPro" id="IPR005467">
    <property type="entry name" value="His_kinase_dom"/>
</dbReference>
<dbReference type="GO" id="GO:0004673">
    <property type="term" value="F:protein histidine kinase activity"/>
    <property type="evidence" value="ECO:0007669"/>
    <property type="project" value="UniProtKB-EC"/>
</dbReference>
<feature type="non-terminal residue" evidence="9">
    <location>
        <position position="1"/>
    </location>
</feature>
<dbReference type="GO" id="GO:0005524">
    <property type="term" value="F:ATP binding"/>
    <property type="evidence" value="ECO:0007669"/>
    <property type="project" value="UniProtKB-KW"/>
</dbReference>
<comment type="caution">
    <text evidence="9">The sequence shown here is derived from an EMBL/GenBank/DDBJ whole genome shotgun (WGS) entry which is preliminary data.</text>
</comment>
<dbReference type="Pfam" id="PF02518">
    <property type="entry name" value="HATPase_c"/>
    <property type="match status" value="1"/>
</dbReference>
<evidence type="ECO:0000256" key="4">
    <source>
        <dbReference type="ARBA" id="ARBA00022741"/>
    </source>
</evidence>
<dbReference type="Gene3D" id="3.30.565.10">
    <property type="entry name" value="Histidine kinase-like ATPase, C-terminal domain"/>
    <property type="match status" value="1"/>
</dbReference>
<evidence type="ECO:0000256" key="2">
    <source>
        <dbReference type="ARBA" id="ARBA00012438"/>
    </source>
</evidence>
<evidence type="ECO:0000313" key="9">
    <source>
        <dbReference type="EMBL" id="NNF08218.1"/>
    </source>
</evidence>
<evidence type="ECO:0000259" key="8">
    <source>
        <dbReference type="PROSITE" id="PS50109"/>
    </source>
</evidence>
<evidence type="ECO:0000256" key="6">
    <source>
        <dbReference type="ARBA" id="ARBA00022840"/>
    </source>
</evidence>
<dbReference type="PROSITE" id="PS50109">
    <property type="entry name" value="HIS_KIN"/>
    <property type="match status" value="1"/>
</dbReference>
<keyword evidence="3" id="KW-0808">Transferase</keyword>
<protein>
    <recommendedName>
        <fullName evidence="2">histidine kinase</fullName>
        <ecNumber evidence="2">2.7.13.3</ecNumber>
    </recommendedName>
</protein>
<evidence type="ECO:0000256" key="5">
    <source>
        <dbReference type="ARBA" id="ARBA00022777"/>
    </source>
</evidence>
<dbReference type="InterPro" id="IPR003594">
    <property type="entry name" value="HATPase_dom"/>
</dbReference>
<evidence type="ECO:0000313" key="10">
    <source>
        <dbReference type="Proteomes" id="UP000547674"/>
    </source>
</evidence>
<organism evidence="9 10">
    <name type="scientific">Eiseniibacteriota bacterium</name>
    <dbReference type="NCBI Taxonomy" id="2212470"/>
    <lineage>
        <taxon>Bacteria</taxon>
        <taxon>Candidatus Eiseniibacteriota</taxon>
    </lineage>
</organism>
<keyword evidence="7" id="KW-0902">Two-component regulatory system</keyword>
<comment type="catalytic activity">
    <reaction evidence="1">
        <text>ATP + protein L-histidine = ADP + protein N-phospho-L-histidine.</text>
        <dbReference type="EC" id="2.7.13.3"/>
    </reaction>
</comment>
<accession>A0A7Y2EGX4</accession>
<proteinExistence type="predicted"/>
<dbReference type="PANTHER" id="PTHR43065">
    <property type="entry name" value="SENSOR HISTIDINE KINASE"/>
    <property type="match status" value="1"/>
</dbReference>
<sequence length="232" mass="25209">SSFKSEAIEVPLVLDRTAKLMGAQLRSRKIKLTMDMETTAPAVMGDANQLQQVFTNLFGNARDALGDEGGHIQVTSRLLGGDSYLMISVKDNGSGIAPENLSQIFTSFFTTKPEGEGTGLGLSITQGIVKDHGGRVEVASKVGQGTTFRIFLPTVQSKPCWEFIDCVKDCRPDIESKEECVVYQEKRGHRCWEALGQLAQNDKSVPAPACEFCPVHMAKNDLLISEARAEAA</sequence>
<dbReference type="SMART" id="SM00387">
    <property type="entry name" value="HATPase_c"/>
    <property type="match status" value="1"/>
</dbReference>
<dbReference type="PRINTS" id="PR00344">
    <property type="entry name" value="BCTRLSENSOR"/>
</dbReference>
<keyword evidence="5" id="KW-0418">Kinase</keyword>
<keyword evidence="6" id="KW-0067">ATP-binding</keyword>
<dbReference type="InterPro" id="IPR036890">
    <property type="entry name" value="HATPase_C_sf"/>
</dbReference>
<dbReference type="PANTHER" id="PTHR43065:SF46">
    <property type="entry name" value="C4-DICARBOXYLATE TRANSPORT SENSOR PROTEIN DCTB"/>
    <property type="match status" value="1"/>
</dbReference>
<keyword evidence="4" id="KW-0547">Nucleotide-binding</keyword>
<evidence type="ECO:0000256" key="3">
    <source>
        <dbReference type="ARBA" id="ARBA00022679"/>
    </source>
</evidence>
<dbReference type="GO" id="GO:0000160">
    <property type="term" value="P:phosphorelay signal transduction system"/>
    <property type="evidence" value="ECO:0007669"/>
    <property type="project" value="UniProtKB-KW"/>
</dbReference>
<dbReference type="EC" id="2.7.13.3" evidence="2"/>
<evidence type="ECO:0000256" key="7">
    <source>
        <dbReference type="ARBA" id="ARBA00023012"/>
    </source>
</evidence>
<dbReference type="InterPro" id="IPR004358">
    <property type="entry name" value="Sig_transdc_His_kin-like_C"/>
</dbReference>
<name>A0A7Y2EGX4_UNCEI</name>